<dbReference type="InterPro" id="IPR045919">
    <property type="entry name" value="DUF6338"/>
</dbReference>
<proteinExistence type="predicted"/>
<evidence type="ECO:0000313" key="2">
    <source>
        <dbReference type="EMBL" id="EJZ58457.1"/>
    </source>
</evidence>
<name>A0A7U9GTL2_PSEFL</name>
<keyword evidence="1" id="KW-1133">Transmembrane helix</keyword>
<organism evidence="2 3">
    <name type="scientific">Pseudomonas fluorescens R124</name>
    <dbReference type="NCBI Taxonomy" id="743713"/>
    <lineage>
        <taxon>Bacteria</taxon>
        <taxon>Pseudomonadati</taxon>
        <taxon>Pseudomonadota</taxon>
        <taxon>Gammaproteobacteria</taxon>
        <taxon>Pseudomonadales</taxon>
        <taxon>Pseudomonadaceae</taxon>
        <taxon>Pseudomonas</taxon>
    </lineage>
</organism>
<dbReference type="OrthoDB" id="9154573at2"/>
<protein>
    <submittedName>
        <fullName evidence="2">Uncharacterized protein</fullName>
    </submittedName>
</protein>
<dbReference type="EMBL" id="CM001561">
    <property type="protein sequence ID" value="EJZ58457.1"/>
    <property type="molecule type" value="Genomic_DNA"/>
</dbReference>
<feature type="transmembrane region" description="Helical" evidence="1">
    <location>
        <begin position="12"/>
        <end position="29"/>
    </location>
</feature>
<dbReference type="Pfam" id="PF19865">
    <property type="entry name" value="DUF6338"/>
    <property type="match status" value="1"/>
</dbReference>
<feature type="transmembrane region" description="Helical" evidence="1">
    <location>
        <begin position="41"/>
        <end position="64"/>
    </location>
</feature>
<accession>A0A7U9GTL2</accession>
<dbReference type="Proteomes" id="UP000006045">
    <property type="component" value="Chromosome"/>
</dbReference>
<feature type="transmembrane region" description="Helical" evidence="1">
    <location>
        <begin position="70"/>
        <end position="96"/>
    </location>
</feature>
<evidence type="ECO:0000256" key="1">
    <source>
        <dbReference type="SAM" id="Phobius"/>
    </source>
</evidence>
<dbReference type="AlphaFoldDB" id="A0A7U9GTL2"/>
<reference evidence="2 3" key="1">
    <citation type="submission" date="2012-08" db="EMBL/GenBank/DDBJ databases">
        <title>The genome of cave-isolated P. fluorescens strain R124 demonstrates phenotypic adaptation to the mineral environment.</title>
        <authorList>
            <person name="Barton M.D."/>
            <person name="Petronio M."/>
            <person name="Giarrizzo J.G."/>
            <person name="Bowling B.V."/>
            <person name="Barton H.A."/>
        </authorList>
    </citation>
    <scope>NUCLEOTIDE SEQUENCE [LARGE SCALE GENOMIC DNA]</scope>
    <source>
        <strain evidence="2 3">R124</strain>
    </source>
</reference>
<sequence>MDEAVSKLLPVLQALLPGFLATVVFYWLADAKKPAQFEQVIQALICTALIKFFVDMISEIALWIGQWHTFGVWTANVATTWSIVLAVVFGLGLAYLSQHDLLYRFARRIGLTSRASVGEWRYAFLRFPDRGVVLNFKDGRRLMGYPLAWPAEPETGHFLMEFPTWLVDDEAQPQDGVTFLMVPNSDVQWVEFLEPQGSVK</sequence>
<dbReference type="RefSeq" id="WP_003225216.1">
    <property type="nucleotide sequence ID" value="NZ_CM001561.1"/>
</dbReference>
<keyword evidence="1" id="KW-0472">Membrane</keyword>
<keyword evidence="1" id="KW-0812">Transmembrane</keyword>
<evidence type="ECO:0000313" key="3">
    <source>
        <dbReference type="Proteomes" id="UP000006045"/>
    </source>
</evidence>
<gene>
    <name evidence="2" type="ORF">I1A_002785</name>
</gene>